<evidence type="ECO:0000313" key="1">
    <source>
        <dbReference type="EMBL" id="GBC05802.1"/>
    </source>
</evidence>
<protein>
    <submittedName>
        <fullName evidence="1">Uncharacterized protein</fullName>
    </submittedName>
</protein>
<dbReference type="AlphaFoldDB" id="A0A2Z6S9X7"/>
<sequence length="174" mass="20209">MTATFNYLGPLHENLRKWSQRTSHAYLAASNLHNKAQQHIIYLITSYSVDWSSTSQWLKKHNDNGSPCNSSYLSMFIDYFIAECSLLNKRCYFISREIDTFFSSHGHQPSHITPLPSTSTCRNDLTYPISYSFAKDNDENCRALYSLFLHSNYQEILVFTLYYLPLMGTVTPYN</sequence>
<proteinExistence type="predicted"/>
<keyword evidence="2" id="KW-1185">Reference proteome</keyword>
<evidence type="ECO:0000313" key="2">
    <source>
        <dbReference type="Proteomes" id="UP000247702"/>
    </source>
</evidence>
<dbReference type="EMBL" id="BEXD01004030">
    <property type="protein sequence ID" value="GBC05802.1"/>
    <property type="molecule type" value="Genomic_DNA"/>
</dbReference>
<name>A0A2Z6S9X7_9GLOM</name>
<dbReference type="Proteomes" id="UP000247702">
    <property type="component" value="Unassembled WGS sequence"/>
</dbReference>
<accession>A0A2Z6S9X7</accession>
<reference evidence="1 2" key="1">
    <citation type="submission" date="2017-11" db="EMBL/GenBank/DDBJ databases">
        <title>The genome of Rhizophagus clarus HR1 reveals common genetic basis of auxotrophy among arbuscular mycorrhizal fungi.</title>
        <authorList>
            <person name="Kobayashi Y."/>
        </authorList>
    </citation>
    <scope>NUCLEOTIDE SEQUENCE [LARGE SCALE GENOMIC DNA]</scope>
    <source>
        <strain evidence="1 2">HR1</strain>
    </source>
</reference>
<gene>
    <name evidence="1" type="ORF">RclHR1_06430003</name>
</gene>
<organism evidence="1 2">
    <name type="scientific">Rhizophagus clarus</name>
    <dbReference type="NCBI Taxonomy" id="94130"/>
    <lineage>
        <taxon>Eukaryota</taxon>
        <taxon>Fungi</taxon>
        <taxon>Fungi incertae sedis</taxon>
        <taxon>Mucoromycota</taxon>
        <taxon>Glomeromycotina</taxon>
        <taxon>Glomeromycetes</taxon>
        <taxon>Glomerales</taxon>
        <taxon>Glomeraceae</taxon>
        <taxon>Rhizophagus</taxon>
    </lineage>
</organism>
<comment type="caution">
    <text evidence="1">The sequence shown here is derived from an EMBL/GenBank/DDBJ whole genome shotgun (WGS) entry which is preliminary data.</text>
</comment>